<protein>
    <submittedName>
        <fullName evidence="2">Uncharacterized protein</fullName>
    </submittedName>
</protein>
<evidence type="ECO:0000256" key="1">
    <source>
        <dbReference type="SAM" id="MobiDB-lite"/>
    </source>
</evidence>
<accession>A0A0A9BQ30</accession>
<feature type="compositionally biased region" description="Basic and acidic residues" evidence="1">
    <location>
        <begin position="64"/>
        <end position="77"/>
    </location>
</feature>
<dbReference type="EMBL" id="GBRH01233647">
    <property type="protein sequence ID" value="JAD64248.1"/>
    <property type="molecule type" value="Transcribed_RNA"/>
</dbReference>
<feature type="region of interest" description="Disordered" evidence="1">
    <location>
        <begin position="27"/>
        <end position="77"/>
    </location>
</feature>
<name>A0A0A9BQ30_ARUDO</name>
<organism evidence="2">
    <name type="scientific">Arundo donax</name>
    <name type="common">Giant reed</name>
    <name type="synonym">Donax arundinaceus</name>
    <dbReference type="NCBI Taxonomy" id="35708"/>
    <lineage>
        <taxon>Eukaryota</taxon>
        <taxon>Viridiplantae</taxon>
        <taxon>Streptophyta</taxon>
        <taxon>Embryophyta</taxon>
        <taxon>Tracheophyta</taxon>
        <taxon>Spermatophyta</taxon>
        <taxon>Magnoliopsida</taxon>
        <taxon>Liliopsida</taxon>
        <taxon>Poales</taxon>
        <taxon>Poaceae</taxon>
        <taxon>PACMAD clade</taxon>
        <taxon>Arundinoideae</taxon>
        <taxon>Arundineae</taxon>
        <taxon>Arundo</taxon>
    </lineage>
</organism>
<dbReference type="AlphaFoldDB" id="A0A0A9BQ30"/>
<evidence type="ECO:0000313" key="2">
    <source>
        <dbReference type="EMBL" id="JAD64248.1"/>
    </source>
</evidence>
<proteinExistence type="predicted"/>
<sequence length="77" mass="8886">MNQSWNSPFLLAQRNKCMHEAMHTMSSVQSKFKSPIRGITRDNNTATETKPIRVPTDLSSTGASEERRRPPRTEERR</sequence>
<reference evidence="2" key="2">
    <citation type="journal article" date="2015" name="Data Brief">
        <title>Shoot transcriptome of the giant reed, Arundo donax.</title>
        <authorList>
            <person name="Barrero R.A."/>
            <person name="Guerrero F.D."/>
            <person name="Moolhuijzen P."/>
            <person name="Goolsby J.A."/>
            <person name="Tidwell J."/>
            <person name="Bellgard S.E."/>
            <person name="Bellgard M.I."/>
        </authorList>
    </citation>
    <scope>NUCLEOTIDE SEQUENCE</scope>
    <source>
        <tissue evidence="2">Shoot tissue taken approximately 20 cm above the soil surface</tissue>
    </source>
</reference>
<reference evidence="2" key="1">
    <citation type="submission" date="2014-09" db="EMBL/GenBank/DDBJ databases">
        <authorList>
            <person name="Magalhaes I.L.F."/>
            <person name="Oliveira U."/>
            <person name="Santos F.R."/>
            <person name="Vidigal T.H.D.A."/>
            <person name="Brescovit A.D."/>
            <person name="Santos A.J."/>
        </authorList>
    </citation>
    <scope>NUCLEOTIDE SEQUENCE</scope>
    <source>
        <tissue evidence="2">Shoot tissue taken approximately 20 cm above the soil surface</tissue>
    </source>
</reference>